<dbReference type="Proteomes" id="UP000746747">
    <property type="component" value="Unassembled WGS sequence"/>
</dbReference>
<dbReference type="AlphaFoldDB" id="A0A8J2M3N1"/>
<name>A0A8J2M3N1_9BILA</name>
<proteinExistence type="predicted"/>
<evidence type="ECO:0000313" key="3">
    <source>
        <dbReference type="Proteomes" id="UP000746747"/>
    </source>
</evidence>
<organism evidence="2 3">
    <name type="scientific">Cercopithifilaria johnstoni</name>
    <dbReference type="NCBI Taxonomy" id="2874296"/>
    <lineage>
        <taxon>Eukaryota</taxon>
        <taxon>Metazoa</taxon>
        <taxon>Ecdysozoa</taxon>
        <taxon>Nematoda</taxon>
        <taxon>Chromadorea</taxon>
        <taxon>Rhabditida</taxon>
        <taxon>Spirurina</taxon>
        <taxon>Spiruromorpha</taxon>
        <taxon>Filarioidea</taxon>
        <taxon>Onchocercidae</taxon>
        <taxon>Cercopithifilaria</taxon>
    </lineage>
</organism>
<evidence type="ECO:0000256" key="1">
    <source>
        <dbReference type="SAM" id="MobiDB-lite"/>
    </source>
</evidence>
<dbReference type="EMBL" id="CAKAEH010001698">
    <property type="protein sequence ID" value="CAG9538749.1"/>
    <property type="molecule type" value="Genomic_DNA"/>
</dbReference>
<evidence type="ECO:0000313" key="2">
    <source>
        <dbReference type="EMBL" id="CAG9538749.1"/>
    </source>
</evidence>
<protein>
    <submittedName>
        <fullName evidence="2">Uncharacterized protein</fullName>
    </submittedName>
</protein>
<reference evidence="2" key="1">
    <citation type="submission" date="2021-09" db="EMBL/GenBank/DDBJ databases">
        <authorList>
            <consortium name="Pathogen Informatics"/>
        </authorList>
    </citation>
    <scope>NUCLEOTIDE SEQUENCE</scope>
</reference>
<accession>A0A8J2M3N1</accession>
<sequence length="157" mass="17459">MDLTGILDLSRSEKPTALMNRLRKFLPEIATANTNLGSATECDIEIIAVEDGSDASSSTDSDNESEAKTNQLHVVMDVTTVREDAPIRVVISGSDSDFDDEGQQVLPVGFRTKEPVRKKRRKGDRQRLVEEVSEEYMASKEISNDKEISAESKRIEQ</sequence>
<gene>
    <name evidence="2" type="ORF">CJOHNSTONI_LOCUS8423</name>
</gene>
<feature type="region of interest" description="Disordered" evidence="1">
    <location>
        <begin position="50"/>
        <end position="70"/>
    </location>
</feature>
<keyword evidence="3" id="KW-1185">Reference proteome</keyword>
<comment type="caution">
    <text evidence="2">The sequence shown here is derived from an EMBL/GenBank/DDBJ whole genome shotgun (WGS) entry which is preliminary data.</text>
</comment>
<feature type="compositionally biased region" description="Basic and acidic residues" evidence="1">
    <location>
        <begin position="142"/>
        <end position="157"/>
    </location>
</feature>
<dbReference type="OrthoDB" id="5857723at2759"/>
<feature type="region of interest" description="Disordered" evidence="1">
    <location>
        <begin position="114"/>
        <end position="157"/>
    </location>
</feature>